<name>A0ABR3MLR2_9TELE</name>
<dbReference type="PRINTS" id="PR01248">
    <property type="entry name" value="TYPE1KERATIN"/>
</dbReference>
<dbReference type="PANTHER" id="PTHR23239">
    <property type="entry name" value="INTERMEDIATE FILAMENT"/>
    <property type="match status" value="1"/>
</dbReference>
<accession>A0ABR3MLR2</accession>
<dbReference type="PANTHER" id="PTHR23239:SF367">
    <property type="entry name" value="KERATIN 15-RELATED"/>
    <property type="match status" value="1"/>
</dbReference>
<keyword evidence="1" id="KW-0403">Intermediate filament</keyword>
<dbReference type="PROSITE" id="PS51842">
    <property type="entry name" value="IF_ROD_2"/>
    <property type="match status" value="1"/>
</dbReference>
<feature type="domain" description="IF rod" evidence="4">
    <location>
        <begin position="85"/>
        <end position="395"/>
    </location>
</feature>
<keyword evidence="2 3" id="KW-0175">Coiled coil</keyword>
<feature type="coiled-coil region" evidence="3">
    <location>
        <begin position="286"/>
        <end position="394"/>
    </location>
</feature>
<evidence type="ECO:0000313" key="6">
    <source>
        <dbReference type="Proteomes" id="UP001558613"/>
    </source>
</evidence>
<dbReference type="InterPro" id="IPR002957">
    <property type="entry name" value="Keratin_I"/>
</dbReference>
<dbReference type="Gene3D" id="1.20.5.170">
    <property type="match status" value="1"/>
</dbReference>
<reference evidence="5 6" key="1">
    <citation type="submission" date="2023-09" db="EMBL/GenBank/DDBJ databases">
        <authorList>
            <person name="Wang M."/>
        </authorList>
    </citation>
    <scope>NUCLEOTIDE SEQUENCE [LARGE SCALE GENOMIC DNA]</scope>
    <source>
        <strain evidence="5">GT-2023</strain>
        <tissue evidence="5">Liver</tissue>
    </source>
</reference>
<keyword evidence="6" id="KW-1185">Reference proteome</keyword>
<dbReference type="Gene3D" id="1.20.5.1160">
    <property type="entry name" value="Vasodilator-stimulated phosphoprotein"/>
    <property type="match status" value="1"/>
</dbReference>
<dbReference type="Proteomes" id="UP001558613">
    <property type="component" value="Unassembled WGS sequence"/>
</dbReference>
<evidence type="ECO:0000256" key="1">
    <source>
        <dbReference type="ARBA" id="ARBA00022754"/>
    </source>
</evidence>
<sequence length="428" mass="48846">MSSPLLHPGQVFKDFCESDKVTAKHLLSCLVSHFHAREFIQDVTMSYNPSRTLSVYGGAGGRGTKISSSPRGFNLADGLDPSADEKATMQNLNNRLANYLEKVRSLEKANAELERKIREWYESRPDVTFDHTMFLDTIKDLRNKIELASQVNATLMLSVDNSKLASDDFKLKFENELAMRRAVEADITNLRKLLDDFSLKRADLEIQVESFNEELILLKKNHDEEMSLNSAEAGGQVNVCVDAAPSMDLNQAMTEIRQHYETVTEKNRKELESWYEKKIATVQQVVVTHNEDLQNSRTELKDLTNALQKLQIELQTHQSTKSALDGELEETQVRYGDELARLQATVTNLEDKLSQFHANIANNKQEYETLLDIKTRLEREIAEYRRLLDGDEREQHKVFTKTITVVETFVDGKIVDSSESVNVKEKNV</sequence>
<evidence type="ECO:0000256" key="3">
    <source>
        <dbReference type="SAM" id="Coils"/>
    </source>
</evidence>
<feature type="coiled-coil region" evidence="3">
    <location>
        <begin position="82"/>
        <end position="123"/>
    </location>
</feature>
<dbReference type="Gene3D" id="1.20.5.500">
    <property type="entry name" value="Single helix bin"/>
    <property type="match status" value="1"/>
</dbReference>
<feature type="coiled-coil region" evidence="3">
    <location>
        <begin position="187"/>
        <end position="221"/>
    </location>
</feature>
<comment type="caution">
    <text evidence="5">The sequence shown here is derived from an EMBL/GenBank/DDBJ whole genome shotgun (WGS) entry which is preliminary data.</text>
</comment>
<gene>
    <name evidence="5" type="ORF">QQF64_003595</name>
</gene>
<dbReference type="SMART" id="SM01391">
    <property type="entry name" value="Filament"/>
    <property type="match status" value="1"/>
</dbReference>
<evidence type="ECO:0000259" key="4">
    <source>
        <dbReference type="PROSITE" id="PS51842"/>
    </source>
</evidence>
<dbReference type="InterPro" id="IPR039008">
    <property type="entry name" value="IF_rod_dom"/>
</dbReference>
<dbReference type="Pfam" id="PF00038">
    <property type="entry name" value="Filament"/>
    <property type="match status" value="1"/>
</dbReference>
<protein>
    <recommendedName>
        <fullName evidence="4">IF rod domain-containing protein</fullName>
    </recommendedName>
</protein>
<dbReference type="EMBL" id="JAYMGO010000011">
    <property type="protein sequence ID" value="KAL1265568.1"/>
    <property type="molecule type" value="Genomic_DNA"/>
</dbReference>
<evidence type="ECO:0000256" key="2">
    <source>
        <dbReference type="ARBA" id="ARBA00023054"/>
    </source>
</evidence>
<organism evidence="5 6">
    <name type="scientific">Cirrhinus molitorella</name>
    <name type="common">mud carp</name>
    <dbReference type="NCBI Taxonomy" id="172907"/>
    <lineage>
        <taxon>Eukaryota</taxon>
        <taxon>Metazoa</taxon>
        <taxon>Chordata</taxon>
        <taxon>Craniata</taxon>
        <taxon>Vertebrata</taxon>
        <taxon>Euteleostomi</taxon>
        <taxon>Actinopterygii</taxon>
        <taxon>Neopterygii</taxon>
        <taxon>Teleostei</taxon>
        <taxon>Ostariophysi</taxon>
        <taxon>Cypriniformes</taxon>
        <taxon>Cyprinidae</taxon>
        <taxon>Labeoninae</taxon>
        <taxon>Labeonini</taxon>
        <taxon>Cirrhinus</taxon>
    </lineage>
</organism>
<dbReference type="SUPFAM" id="SSF64593">
    <property type="entry name" value="Intermediate filament protein, coiled coil region"/>
    <property type="match status" value="2"/>
</dbReference>
<evidence type="ECO:0000313" key="5">
    <source>
        <dbReference type="EMBL" id="KAL1265568.1"/>
    </source>
</evidence>
<proteinExistence type="predicted"/>